<evidence type="ECO:0000313" key="3">
    <source>
        <dbReference type="Proteomes" id="UP000061432"/>
    </source>
</evidence>
<sequence length="103" mass="11715">MVVRRRARAILLPLGLYAVSILVVGYFLHEAESGSRGLEAKRALKIQAYGLQQELDATKADRTEWERRVALLRSDQIDRDLLEERARVVLGRVHPNDVVIINP</sequence>
<dbReference type="AlphaFoldDB" id="A0A0C6FD86"/>
<evidence type="ECO:0000256" key="1">
    <source>
        <dbReference type="SAM" id="Phobius"/>
    </source>
</evidence>
<keyword evidence="1" id="KW-0812">Transmembrane</keyword>
<reference evidence="2 3" key="1">
    <citation type="journal article" date="2015" name="Genome Announc.">
        <title>Complete Genome Sequence of Methylobacterium aquaticum Strain 22A, Isolated from Racomitrium japonicum Moss.</title>
        <authorList>
            <person name="Tani A."/>
            <person name="Ogura Y."/>
            <person name="Hayashi T."/>
            <person name="Kimbara K."/>
        </authorList>
    </citation>
    <scope>NUCLEOTIDE SEQUENCE [LARGE SCALE GENOMIC DNA]</scope>
    <source>
        <strain evidence="2 3">MA-22A</strain>
    </source>
</reference>
<dbReference type="OrthoDB" id="9815600at2"/>
<protein>
    <submittedName>
        <fullName evidence="2">Septation inhibitor protein</fullName>
    </submittedName>
</protein>
<name>A0A0C6FD86_9HYPH</name>
<dbReference type="PATRIC" id="fig|270351.10.peg.3272"/>
<keyword evidence="1" id="KW-1133">Transmembrane helix</keyword>
<accession>A0A0C6FD86</accession>
<gene>
    <name evidence="2" type="ORF">Maq22A_c17005</name>
</gene>
<dbReference type="STRING" id="270351.Maq22A_c17005"/>
<dbReference type="InterPro" id="IPR007060">
    <property type="entry name" value="FtsL/DivIC"/>
</dbReference>
<feature type="transmembrane region" description="Helical" evidence="1">
    <location>
        <begin position="9"/>
        <end position="28"/>
    </location>
</feature>
<reference evidence="3" key="2">
    <citation type="submission" date="2015-01" db="EMBL/GenBank/DDBJ databases">
        <title>Complete genome sequence of Methylobacterium aquaticum strain 22A.</title>
        <authorList>
            <person name="Tani A."/>
            <person name="Ogura Y."/>
            <person name="Hayashi T."/>
        </authorList>
    </citation>
    <scope>NUCLEOTIDE SEQUENCE [LARGE SCALE GENOMIC DNA]</scope>
    <source>
        <strain evidence="3">MA-22A</strain>
    </source>
</reference>
<evidence type="ECO:0000313" key="2">
    <source>
        <dbReference type="EMBL" id="BAQ46523.1"/>
    </source>
</evidence>
<dbReference type="RefSeq" id="WP_048428464.1">
    <property type="nucleotide sequence ID" value="NZ_AP014704.1"/>
</dbReference>
<organism evidence="2 3">
    <name type="scientific">Methylobacterium aquaticum</name>
    <dbReference type="NCBI Taxonomy" id="270351"/>
    <lineage>
        <taxon>Bacteria</taxon>
        <taxon>Pseudomonadati</taxon>
        <taxon>Pseudomonadota</taxon>
        <taxon>Alphaproteobacteria</taxon>
        <taxon>Hyphomicrobiales</taxon>
        <taxon>Methylobacteriaceae</taxon>
        <taxon>Methylobacterium</taxon>
    </lineage>
</organism>
<proteinExistence type="predicted"/>
<dbReference type="KEGG" id="maqu:Maq22A_c17005"/>
<dbReference type="Pfam" id="PF04977">
    <property type="entry name" value="DivIC"/>
    <property type="match status" value="1"/>
</dbReference>
<dbReference type="EMBL" id="AP014704">
    <property type="protein sequence ID" value="BAQ46523.1"/>
    <property type="molecule type" value="Genomic_DNA"/>
</dbReference>
<keyword evidence="1" id="KW-0472">Membrane</keyword>
<dbReference type="Proteomes" id="UP000061432">
    <property type="component" value="Chromosome"/>
</dbReference>